<protein>
    <recommendedName>
        <fullName evidence="5">VPLPA-CTERM sorting domain-containing protein</fullName>
    </recommendedName>
</protein>
<evidence type="ECO:0000313" key="3">
    <source>
        <dbReference type="EMBL" id="MFC5566390.1"/>
    </source>
</evidence>
<keyword evidence="1" id="KW-0472">Membrane</keyword>
<reference evidence="4" key="1">
    <citation type="journal article" date="2019" name="Int. J. Syst. Evol. Microbiol.">
        <title>The Global Catalogue of Microorganisms (GCM) 10K type strain sequencing project: providing services to taxonomists for standard genome sequencing and annotation.</title>
        <authorList>
            <consortium name="The Broad Institute Genomics Platform"/>
            <consortium name="The Broad Institute Genome Sequencing Center for Infectious Disease"/>
            <person name="Wu L."/>
            <person name="Ma J."/>
        </authorList>
    </citation>
    <scope>NUCLEOTIDE SEQUENCE [LARGE SCALE GENOMIC DNA]</scope>
    <source>
        <strain evidence="4">KACC 11588</strain>
    </source>
</reference>
<evidence type="ECO:0000256" key="2">
    <source>
        <dbReference type="SAM" id="SignalP"/>
    </source>
</evidence>
<sequence>MLRTLTAAALALCLAAGAAPAATLTFSTAPTTASVNPAPDLIQGAFAHNVTGSVTNVRLSPWAGTSLAATGIYSAVSGLVSYNVGRSRSLSLLWGSPDTWNTISFYLGSSLVDSYTPSGVNGTNLSQSLATFTNIGSQGVFDRVTLASSQPAFEYANLSVASVPVPAGAVLLSSALGGLLLLRRRRAL</sequence>
<proteinExistence type="predicted"/>
<feature type="signal peptide" evidence="2">
    <location>
        <begin position="1"/>
        <end position="21"/>
    </location>
</feature>
<dbReference type="EMBL" id="JBHSNA010000005">
    <property type="protein sequence ID" value="MFC5566390.1"/>
    <property type="molecule type" value="Genomic_DNA"/>
</dbReference>
<name>A0ABW0SBX6_9RHOB</name>
<evidence type="ECO:0000313" key="4">
    <source>
        <dbReference type="Proteomes" id="UP001596056"/>
    </source>
</evidence>
<dbReference type="RefSeq" id="WP_209839997.1">
    <property type="nucleotide sequence ID" value="NZ_JAGGJP010000006.1"/>
</dbReference>
<evidence type="ECO:0008006" key="5">
    <source>
        <dbReference type="Google" id="ProtNLM"/>
    </source>
</evidence>
<dbReference type="Proteomes" id="UP001596056">
    <property type="component" value="Unassembled WGS sequence"/>
</dbReference>
<keyword evidence="1" id="KW-0812">Transmembrane</keyword>
<keyword evidence="2" id="KW-0732">Signal</keyword>
<gene>
    <name evidence="3" type="ORF">ACFPOC_08140</name>
</gene>
<feature type="transmembrane region" description="Helical" evidence="1">
    <location>
        <begin position="163"/>
        <end position="182"/>
    </location>
</feature>
<accession>A0ABW0SBX6</accession>
<organism evidence="3 4">
    <name type="scientific">Rubellimicrobium aerolatum</name>
    <dbReference type="NCBI Taxonomy" id="490979"/>
    <lineage>
        <taxon>Bacteria</taxon>
        <taxon>Pseudomonadati</taxon>
        <taxon>Pseudomonadota</taxon>
        <taxon>Alphaproteobacteria</taxon>
        <taxon>Rhodobacterales</taxon>
        <taxon>Roseobacteraceae</taxon>
        <taxon>Rubellimicrobium</taxon>
    </lineage>
</organism>
<feature type="chain" id="PRO_5046439169" description="VPLPA-CTERM sorting domain-containing protein" evidence="2">
    <location>
        <begin position="22"/>
        <end position="188"/>
    </location>
</feature>
<comment type="caution">
    <text evidence="3">The sequence shown here is derived from an EMBL/GenBank/DDBJ whole genome shotgun (WGS) entry which is preliminary data.</text>
</comment>
<evidence type="ECO:0000256" key="1">
    <source>
        <dbReference type="SAM" id="Phobius"/>
    </source>
</evidence>
<keyword evidence="4" id="KW-1185">Reference proteome</keyword>
<keyword evidence="1" id="KW-1133">Transmembrane helix</keyword>